<dbReference type="eggNOG" id="arCOG07834">
    <property type="taxonomic scope" value="Archaea"/>
</dbReference>
<organism evidence="1 2">
    <name type="scientific">Pyrobaculum oguniense (strain DSM 13380 / JCM 10595 / TE7)</name>
    <dbReference type="NCBI Taxonomy" id="698757"/>
    <lineage>
        <taxon>Archaea</taxon>
        <taxon>Thermoproteota</taxon>
        <taxon>Thermoprotei</taxon>
        <taxon>Thermoproteales</taxon>
        <taxon>Thermoproteaceae</taxon>
        <taxon>Pyrobaculum</taxon>
    </lineage>
</organism>
<keyword evidence="2" id="KW-1185">Reference proteome</keyword>
<dbReference type="HOGENOM" id="CLU_3227981_0_0_2"/>
<gene>
    <name evidence="1" type="ordered locus">Pogu_1651</name>
</gene>
<dbReference type="KEGG" id="pog:Pogu_1651"/>
<accession>H6QAQ2</accession>
<evidence type="ECO:0000313" key="2">
    <source>
        <dbReference type="Proteomes" id="UP000009062"/>
    </source>
</evidence>
<dbReference type="AlphaFoldDB" id="H6QAQ2"/>
<dbReference type="EMBL" id="CP003316">
    <property type="protein sequence ID" value="AFA39678.1"/>
    <property type="molecule type" value="Genomic_DNA"/>
</dbReference>
<dbReference type="Proteomes" id="UP000009062">
    <property type="component" value="Chromosome"/>
</dbReference>
<sequence>MPYYPVVPVKWIRERFERAKELAARRSIRNLQIYQPLSTPRIC</sequence>
<evidence type="ECO:0000313" key="1">
    <source>
        <dbReference type="EMBL" id="AFA39678.1"/>
    </source>
</evidence>
<reference evidence="1 2" key="1">
    <citation type="journal article" date="2012" name="Stand. Genomic Sci.">
        <title>Complete genome sequence of Pyrobaculum oguniense.</title>
        <authorList>
            <person name="Bernick D.L."/>
            <person name="Karplus K."/>
            <person name="Lui L.M."/>
            <person name="Coker J.K."/>
            <person name="Murphy J.N."/>
            <person name="Chan P.P."/>
            <person name="Cozen A.E."/>
            <person name="Lowe T.M."/>
        </authorList>
    </citation>
    <scope>NUCLEOTIDE SEQUENCE [LARGE SCALE GENOMIC DNA]</scope>
    <source>
        <strain evidence="1 2">TE7</strain>
    </source>
</reference>
<name>H6QAQ2_PYROT</name>
<dbReference type="STRING" id="698757.Pogu_1651"/>
<proteinExistence type="predicted"/>
<protein>
    <submittedName>
        <fullName evidence="1">Uncharacterized protein</fullName>
    </submittedName>
</protein>